<dbReference type="InterPro" id="IPR029021">
    <property type="entry name" value="Prot-tyrosine_phosphatase-like"/>
</dbReference>
<evidence type="ECO:0000256" key="5">
    <source>
        <dbReference type="ARBA" id="ARBA00023136"/>
    </source>
</evidence>
<dbReference type="CDD" id="cd00047">
    <property type="entry name" value="PTPc"/>
    <property type="match status" value="1"/>
</dbReference>
<dbReference type="SMART" id="SM00194">
    <property type="entry name" value="PTPc"/>
    <property type="match status" value="1"/>
</dbReference>
<feature type="domain" description="Fibronectin type-III" evidence="9">
    <location>
        <begin position="376"/>
        <end position="476"/>
    </location>
</feature>
<dbReference type="SMART" id="SM00060">
    <property type="entry name" value="FN3"/>
    <property type="match status" value="3"/>
</dbReference>
<evidence type="ECO:0000259" key="7">
    <source>
        <dbReference type="PROSITE" id="PS50055"/>
    </source>
</evidence>
<dbReference type="WBParaSite" id="GPLIN_000119100">
    <property type="protein sequence ID" value="GPLIN_000119100"/>
    <property type="gene ID" value="GPLIN_000119100"/>
</dbReference>
<feature type="domain" description="Tyrosine-protein phosphatase" evidence="7">
    <location>
        <begin position="801"/>
        <end position="933"/>
    </location>
</feature>
<dbReference type="PANTHER" id="PTHR19134:SF540">
    <property type="entry name" value="TYROSINE-PROTEIN PHOSPHATASE 99A"/>
    <property type="match status" value="1"/>
</dbReference>
<reference evidence="10" key="2">
    <citation type="submission" date="2014-05" db="EMBL/GenBank/DDBJ databases">
        <title>The genome and life-stage specific transcriptomes of Globodera pallida elucidate key aspects of plant parasitism by a cyst nematode.</title>
        <authorList>
            <person name="Cotton J.A."/>
            <person name="Lilley C.J."/>
            <person name="Jones L.M."/>
            <person name="Kikuchi T."/>
            <person name="Reid A.J."/>
            <person name="Thorpe P."/>
            <person name="Tsai I.J."/>
            <person name="Beasley H."/>
            <person name="Blok V."/>
            <person name="Cock P.J.A."/>
            <person name="Van den Akker S.E."/>
            <person name="Holroyd N."/>
            <person name="Hunt M."/>
            <person name="Mantelin S."/>
            <person name="Naghra H."/>
            <person name="Pain A."/>
            <person name="Palomares-Rius J.E."/>
            <person name="Zarowiecki M."/>
            <person name="Berriman M."/>
            <person name="Jones J.T."/>
            <person name="Urwin P.E."/>
        </authorList>
    </citation>
    <scope>NUCLEOTIDE SEQUENCE [LARGE SCALE GENOMIC DNA]</scope>
    <source>
        <strain evidence="10">Lindley</strain>
    </source>
</reference>
<dbReference type="PANTHER" id="PTHR19134">
    <property type="entry name" value="RECEPTOR-TYPE TYROSINE-PROTEIN PHOSPHATASE"/>
    <property type="match status" value="1"/>
</dbReference>
<dbReference type="GO" id="GO:0004725">
    <property type="term" value="F:protein tyrosine phosphatase activity"/>
    <property type="evidence" value="ECO:0007669"/>
    <property type="project" value="UniProtKB-EC"/>
</dbReference>
<dbReference type="InterPro" id="IPR000387">
    <property type="entry name" value="Tyr_Pase_dom"/>
</dbReference>
<evidence type="ECO:0000256" key="6">
    <source>
        <dbReference type="ARBA" id="ARBA00051722"/>
    </source>
</evidence>
<dbReference type="InterPro" id="IPR003595">
    <property type="entry name" value="Tyr_Pase_cat"/>
</dbReference>
<evidence type="ECO:0000313" key="10">
    <source>
        <dbReference type="Proteomes" id="UP000050741"/>
    </source>
</evidence>
<dbReference type="PROSITE" id="PS00383">
    <property type="entry name" value="TYR_PHOSPHATASE_1"/>
    <property type="match status" value="1"/>
</dbReference>
<dbReference type="InterPro" id="IPR036116">
    <property type="entry name" value="FN3_sf"/>
</dbReference>
<dbReference type="PRINTS" id="PR00700">
    <property type="entry name" value="PRTYPHPHTASE"/>
</dbReference>
<feature type="domain" description="Tyrosine specific protein phosphatases" evidence="8">
    <location>
        <begin position="1090"/>
        <end position="1179"/>
    </location>
</feature>
<organism evidence="10 11">
    <name type="scientific">Globodera pallida</name>
    <name type="common">Potato cyst nematode worm</name>
    <name type="synonym">Heterodera pallida</name>
    <dbReference type="NCBI Taxonomy" id="36090"/>
    <lineage>
        <taxon>Eukaryota</taxon>
        <taxon>Metazoa</taxon>
        <taxon>Ecdysozoa</taxon>
        <taxon>Nematoda</taxon>
        <taxon>Chromadorea</taxon>
        <taxon>Rhabditida</taxon>
        <taxon>Tylenchina</taxon>
        <taxon>Tylenchomorpha</taxon>
        <taxon>Tylenchoidea</taxon>
        <taxon>Heteroderidae</taxon>
        <taxon>Heteroderinae</taxon>
        <taxon>Globodera</taxon>
    </lineage>
</organism>
<dbReference type="Proteomes" id="UP000050741">
    <property type="component" value="Unassembled WGS sequence"/>
</dbReference>
<evidence type="ECO:0000259" key="8">
    <source>
        <dbReference type="PROSITE" id="PS50056"/>
    </source>
</evidence>
<dbReference type="Gene3D" id="2.60.40.10">
    <property type="entry name" value="Immunoglobulins"/>
    <property type="match status" value="2"/>
</dbReference>
<evidence type="ECO:0000256" key="2">
    <source>
        <dbReference type="ARBA" id="ARBA00022729"/>
    </source>
</evidence>
<dbReference type="SUPFAM" id="SSF52799">
    <property type="entry name" value="(Phosphotyrosine protein) phosphatases II"/>
    <property type="match status" value="2"/>
</dbReference>
<evidence type="ECO:0000256" key="1">
    <source>
        <dbReference type="ARBA" id="ARBA00004167"/>
    </source>
</evidence>
<keyword evidence="10" id="KW-1185">Reference proteome</keyword>
<dbReference type="GO" id="GO:0016020">
    <property type="term" value="C:membrane"/>
    <property type="evidence" value="ECO:0007669"/>
    <property type="project" value="UniProtKB-SubCell"/>
</dbReference>
<protein>
    <submittedName>
        <fullName evidence="11">Protein-tyrosine-phosphatase</fullName>
    </submittedName>
</protein>
<evidence type="ECO:0000256" key="3">
    <source>
        <dbReference type="ARBA" id="ARBA00022801"/>
    </source>
</evidence>
<reference evidence="11" key="3">
    <citation type="submission" date="2016-06" db="UniProtKB">
        <authorList>
            <consortium name="WormBaseParasite"/>
        </authorList>
    </citation>
    <scope>IDENTIFICATION</scope>
</reference>
<keyword evidence="3" id="KW-0378">Hydrolase</keyword>
<dbReference type="PROSITE" id="PS50853">
    <property type="entry name" value="FN3"/>
    <property type="match status" value="2"/>
</dbReference>
<dbReference type="SMART" id="SM00404">
    <property type="entry name" value="PTPc_motif"/>
    <property type="match status" value="1"/>
</dbReference>
<dbReference type="InterPro" id="IPR050348">
    <property type="entry name" value="Protein-Tyr_Phosphatase"/>
</dbReference>
<dbReference type="PROSITE" id="PS50056">
    <property type="entry name" value="TYR_PHOSPHATASE_2"/>
    <property type="match status" value="1"/>
</dbReference>
<name>A0A183BKR0_GLOPA</name>
<dbReference type="InterPro" id="IPR016130">
    <property type="entry name" value="Tyr_Pase_AS"/>
</dbReference>
<accession>A0A183BKR0</accession>
<evidence type="ECO:0000259" key="9">
    <source>
        <dbReference type="PROSITE" id="PS50853"/>
    </source>
</evidence>
<proteinExistence type="predicted"/>
<dbReference type="InterPro" id="IPR003961">
    <property type="entry name" value="FN3_dom"/>
</dbReference>
<reference evidence="10" key="1">
    <citation type="submission" date="2013-12" db="EMBL/GenBank/DDBJ databases">
        <authorList>
            <person name="Aslett M."/>
        </authorList>
    </citation>
    <scope>NUCLEOTIDE SEQUENCE [LARGE SCALE GENOMIC DNA]</scope>
    <source>
        <strain evidence="10">Lindley</strain>
    </source>
</reference>
<evidence type="ECO:0000256" key="4">
    <source>
        <dbReference type="ARBA" id="ARBA00022912"/>
    </source>
</evidence>
<dbReference type="Pfam" id="PF00102">
    <property type="entry name" value="Y_phosphatase"/>
    <property type="match status" value="2"/>
</dbReference>
<comment type="subcellular location">
    <subcellularLocation>
        <location evidence="1">Membrane</location>
        <topology evidence="1">Single-pass membrane protein</topology>
    </subcellularLocation>
</comment>
<dbReference type="PROSITE" id="PS50055">
    <property type="entry name" value="TYR_PHOSPHATASE_PTP"/>
    <property type="match status" value="2"/>
</dbReference>
<feature type="domain" description="Fibronectin type-III" evidence="9">
    <location>
        <begin position="140"/>
        <end position="236"/>
    </location>
</feature>
<keyword evidence="2" id="KW-0732">Signal</keyword>
<dbReference type="SUPFAM" id="SSF49265">
    <property type="entry name" value="Fibronectin type III"/>
    <property type="match status" value="2"/>
</dbReference>
<dbReference type="InterPro" id="IPR013783">
    <property type="entry name" value="Ig-like_fold"/>
</dbReference>
<dbReference type="CDD" id="cd00063">
    <property type="entry name" value="FN3"/>
    <property type="match status" value="2"/>
</dbReference>
<dbReference type="Pfam" id="PF00041">
    <property type="entry name" value="fn3"/>
    <property type="match status" value="2"/>
</dbReference>
<dbReference type="Gene3D" id="3.90.190.10">
    <property type="entry name" value="Protein tyrosine phosphatase superfamily"/>
    <property type="match status" value="2"/>
</dbReference>
<feature type="domain" description="Tyrosine-protein phosphatase" evidence="7">
    <location>
        <begin position="934"/>
        <end position="1188"/>
    </location>
</feature>
<sequence>MALLLLPLLAFVAAQDGTKRQQNGQINGTEFVLECPRAANLVRTHMAPDFEHPQLVRRLDWLHDGALVASYQQEFLSDINQQWWVSGNRYTLRRPFFELRIAPLLPHDAGLWQCRLETDPLFEAELPQRVAIELLVLVRPPVPPKPTVVKHSDRSATLQWAQYASSDAHQPIIRFSILVAKTEDGSLRVVSTPDNRTTIKIDGLWPNTRYSFSVRAENAVGESAFGAEAAFRTVGQAPRTAPKITSLTNGTTPFCVELGWDFPELEKEVTPIVGFRIMIHRVGTGALREWYVKGNKVRAQSLCTLEAYADYVLTLEADNGALREWYVKGNKVRAQSLCTLEAYADYVLTLEADNGFGYSPGETMPFRTDESAPDDPPQLIQIRPVVRGEALYLTWREPSRPNGIVTDYVIYFKDVPSKREMTRLSLSVSPNEPSKAFAYNLTKLLPTTRYKIQLAAATSKGEGMRSEALLADTDYSASRETPAVTNLSFSCDNSLLTLQWTIAPSAIPTGANANFQINLLSSLGQNRIFNVSASETSQKLFIDKVQQSERISLTILATVQSRADPTIWLDGPSSAPAHFVLLAAGWKCHFRSTACPQALSLSKTTICEHFATHSINTQQLFGGQQADQQRGDANGPFVFLIFGAAITLAISVLFTCILRRRCFLFKAFLRHKKDKKNHQKRGPLLAEKGHHIRHKGAESTSLVHRGTNGSNVQDSVVLPPITVPNGAAGTHTLNSSTNIFSGAETTNSGDGSCCDGPENGDEDEPEELLGMNDGRAATTTVSVLHFDAYFEEMSANANAGFKRQFKELELDTLAMLEREQATASVSENCAKVMSSSCANGTLSNNEGEKFKNRYVDVIALPRKSRIQLGDRKGCRQHYINANYVDSCDEKRAYIATQAPLPHTFADFWAMVWQERSNVLVALTNMVESGMKKCDHYVDVIALPRKSRIQLGDRKGCRQHYINANYVDSCDEKRAYIATQAPLPHTFADFWAMVWQERSNVLVALTNMVESGMKKCDQYWPNCTGDFVQADDFRITLNAQRTNSIFTHRVLQLTKTASSNGKGDDIERTVHQLHFMAWPDHGVPNSPFPLLHFINYVAELIQCPTATAFCANFNGTLAIAAESAPCVVHCSAGLGRSGAFILIDSLRRHLLSCDRIDVVDQLRRIRRQRAQLVQTLEQFIFCHEVLRHLVANGITRQPRTHFANYVRFLLSQRTPAGQRRIRAQFLDLLSCPHRPQQCAPPTAQCVPLPGYHQTNEFLLCFGMPAEREEQVWHKLWQCACQAIVLLDSCSDGQTQFDVPSHFIETDQNGAIRTINLIKADNNNHIHLRRDDGKELFIRLHRIHSTALLHNPWLQIERLQCELQDQHRGQLAVLELGMAVPSAVPFLFCVFQSAACQLEQESAVDVLLWLALYRHAVCGCWTEQEFGLSWSSPTAAEVVGSTIEFVIVKRFLLRRQIVVVVEFIVLISKIIDVFQVKDVARRLPYVPFSYNWSTGWSGHR</sequence>
<keyword evidence="5" id="KW-0472">Membrane</keyword>
<comment type="catalytic activity">
    <reaction evidence="6">
        <text>O-phospho-L-tyrosyl-[protein] + H2O = L-tyrosyl-[protein] + phosphate</text>
        <dbReference type="Rhea" id="RHEA:10684"/>
        <dbReference type="Rhea" id="RHEA-COMP:10136"/>
        <dbReference type="Rhea" id="RHEA-COMP:20101"/>
        <dbReference type="ChEBI" id="CHEBI:15377"/>
        <dbReference type="ChEBI" id="CHEBI:43474"/>
        <dbReference type="ChEBI" id="CHEBI:46858"/>
        <dbReference type="ChEBI" id="CHEBI:61978"/>
        <dbReference type="EC" id="3.1.3.48"/>
    </reaction>
</comment>
<keyword evidence="4" id="KW-0904">Protein phosphatase</keyword>
<dbReference type="InterPro" id="IPR000242">
    <property type="entry name" value="PTP_cat"/>
</dbReference>
<evidence type="ECO:0000313" key="11">
    <source>
        <dbReference type="WBParaSite" id="GPLIN_000119100"/>
    </source>
</evidence>